<organism evidence="1 2">
    <name type="scientific">Thetidibacter halocola</name>
    <dbReference type="NCBI Taxonomy" id="2827239"/>
    <lineage>
        <taxon>Bacteria</taxon>
        <taxon>Pseudomonadati</taxon>
        <taxon>Pseudomonadota</taxon>
        <taxon>Alphaproteobacteria</taxon>
        <taxon>Rhodobacterales</taxon>
        <taxon>Roseobacteraceae</taxon>
        <taxon>Thetidibacter</taxon>
    </lineage>
</organism>
<evidence type="ECO:0000313" key="2">
    <source>
        <dbReference type="Proteomes" id="UP000681356"/>
    </source>
</evidence>
<proteinExistence type="predicted"/>
<dbReference type="RefSeq" id="WP_212538839.1">
    <property type="nucleotide sequence ID" value="NZ_JAGTUU010000015.1"/>
</dbReference>
<name>A0A8J7WFT3_9RHOB</name>
<sequence length="57" mass="6042">MIGADTIDDYAIGTDASEFAAPLWGGAPDQPYLDTITNTTTSPGDLHLGLFLTETIR</sequence>
<dbReference type="AlphaFoldDB" id="A0A8J7WFT3"/>
<evidence type="ECO:0000313" key="1">
    <source>
        <dbReference type="EMBL" id="MBS0126880.1"/>
    </source>
</evidence>
<reference evidence="1" key="1">
    <citation type="submission" date="2021-04" db="EMBL/GenBank/DDBJ databases">
        <authorList>
            <person name="Yoon J."/>
        </authorList>
    </citation>
    <scope>NUCLEOTIDE SEQUENCE</scope>
    <source>
        <strain evidence="1">KMU-90</strain>
    </source>
</reference>
<gene>
    <name evidence="1" type="ORF">KB874_22655</name>
</gene>
<protein>
    <submittedName>
        <fullName evidence="1">Uncharacterized protein</fullName>
    </submittedName>
</protein>
<accession>A0A8J7WFT3</accession>
<keyword evidence="2" id="KW-1185">Reference proteome</keyword>
<dbReference type="Proteomes" id="UP000681356">
    <property type="component" value="Unassembled WGS sequence"/>
</dbReference>
<comment type="caution">
    <text evidence="1">The sequence shown here is derived from an EMBL/GenBank/DDBJ whole genome shotgun (WGS) entry which is preliminary data.</text>
</comment>
<dbReference type="EMBL" id="JAGTUU010000015">
    <property type="protein sequence ID" value="MBS0126880.1"/>
    <property type="molecule type" value="Genomic_DNA"/>
</dbReference>